<name>A0ABW9SLE5_9BURK</name>
<organism evidence="1 2">
    <name type="scientific">Pseudoduganella danionis</name>
    <dbReference type="NCBI Taxonomy" id="1890295"/>
    <lineage>
        <taxon>Bacteria</taxon>
        <taxon>Pseudomonadati</taxon>
        <taxon>Pseudomonadota</taxon>
        <taxon>Betaproteobacteria</taxon>
        <taxon>Burkholderiales</taxon>
        <taxon>Oxalobacteraceae</taxon>
        <taxon>Telluria group</taxon>
        <taxon>Pseudoduganella</taxon>
    </lineage>
</organism>
<dbReference type="RefSeq" id="WP_155434354.1">
    <property type="nucleotide sequence ID" value="NZ_JBHLXK010000004.1"/>
</dbReference>
<reference evidence="1 2" key="1">
    <citation type="submission" date="2019-11" db="EMBL/GenBank/DDBJ databases">
        <title>Type strains purchased from KCTC, JCM and DSMZ.</title>
        <authorList>
            <person name="Lu H."/>
        </authorList>
    </citation>
    <scope>NUCLEOTIDE SEQUENCE [LARGE SCALE GENOMIC DNA]</scope>
    <source>
        <strain evidence="1 2">DSM 103461</strain>
    </source>
</reference>
<evidence type="ECO:0000313" key="1">
    <source>
        <dbReference type="EMBL" id="MTW32972.1"/>
    </source>
</evidence>
<gene>
    <name evidence="1" type="primary">cas8c</name>
    <name evidence="1" type="ORF">GM655_09050</name>
</gene>
<dbReference type="CDD" id="cd09757">
    <property type="entry name" value="Cas8c_I-C"/>
    <property type="match status" value="1"/>
</dbReference>
<protein>
    <submittedName>
        <fullName evidence="1">Type I-C CRISPR-associated protein Cas8c/Csd1</fullName>
    </submittedName>
</protein>
<proteinExistence type="predicted"/>
<dbReference type="NCBIfam" id="TIGR01863">
    <property type="entry name" value="cas_Csd1"/>
    <property type="match status" value="1"/>
</dbReference>
<dbReference type="Pfam" id="PF09709">
    <property type="entry name" value="Cas_Csd1"/>
    <property type="match status" value="1"/>
</dbReference>
<evidence type="ECO:0000313" key="2">
    <source>
        <dbReference type="Proteomes" id="UP000735592"/>
    </source>
</evidence>
<dbReference type="EMBL" id="WNKW01000002">
    <property type="protein sequence ID" value="MTW32972.1"/>
    <property type="molecule type" value="Genomic_DNA"/>
</dbReference>
<comment type="caution">
    <text evidence="1">The sequence shown here is derived from an EMBL/GenBank/DDBJ whole genome shotgun (WGS) entry which is preliminary data.</text>
</comment>
<keyword evidence="2" id="KW-1185">Reference proteome</keyword>
<dbReference type="InterPro" id="IPR010144">
    <property type="entry name" value="CRISPR-assoc_prot_Csd1-typ"/>
</dbReference>
<accession>A0ABW9SLE5</accession>
<sequence length="589" mass="65232">MILGELNRYYQSMAESGKVPLFGFSQEKISYALILSPDGMLVDVQNIQDTSGKKVHPKVMEVPQPPKRASNISPCFLWDKSSYVLGVSEKGEVRTAQEHAAFKAMHLAILAGVDEPALLALRKFLENWVPENFCSPLFSDEMRDANFVFRLDGEHIYIHQNSVARMLRAKLLADAQVQEGVCLVTGETMPLARLHPSIKGVNGAQSAGASIVSFNLESFRSYGKEQGDNAPISEAVAFSYTTILNYLLRRDEHNRQRIQIGDTTVVFWARAARASACAQAESIFADLLNPPSDDVQETAKLRTVLDAISAGTALKELGLDLDDDTELFVLGLAPNSSRLSIRFWLYGSLELFARRIAEHFKDLEISPLPWRTPPAIWRLLHATVPVRDGKTRSEDIAPQLAGDIARAVLGGGRYPRSLLANLIMRMRSDGDVSGIRIALCKAILVRDKRLGVHGINEEISVSLDLENCNPGYRLGRLFAVLEDAQRHAVGTHVNATIRDRFFGAASATPATIFPVLVRSSQNHLSKLRKEKPGLAVVLEREIGEIIGGLGSDFPRSLRLEDQGRFAIGYYQQTNSRFNRNVETEKGIEK</sequence>
<dbReference type="Proteomes" id="UP000735592">
    <property type="component" value="Unassembled WGS sequence"/>
</dbReference>